<sequence length="162" mass="19038">MVTYHPMDTNELEHLQDFAAPIWRECYHGVLPEGQIELLIHKYFDFEHIKAFQAQGMCYDYVLFDGEPAGFIAYELYDGYVYLDKLYLKSTYRGKHISSAVFNDLITRYQKPIRLNVNQDNRLGMRAYQGNGFEIIETKEYPLPGGFVNRDYIMEKPLPSMI</sequence>
<organism evidence="2 3">
    <name type="scientific">Merdimmobilis hominis</name>
    <dbReference type="NCBI Taxonomy" id="2897707"/>
    <lineage>
        <taxon>Bacteria</taxon>
        <taxon>Bacillati</taxon>
        <taxon>Bacillota</taxon>
        <taxon>Clostridia</taxon>
        <taxon>Eubacteriales</taxon>
        <taxon>Oscillospiraceae</taxon>
        <taxon>Merdimmobilis</taxon>
    </lineage>
</organism>
<dbReference type="AlphaFoldDB" id="A0A938X7N1"/>
<comment type="caution">
    <text evidence="2">The sequence shown here is derived from an EMBL/GenBank/DDBJ whole genome shotgun (WGS) entry which is preliminary data.</text>
</comment>
<dbReference type="GO" id="GO:0016747">
    <property type="term" value="F:acyltransferase activity, transferring groups other than amino-acyl groups"/>
    <property type="evidence" value="ECO:0007669"/>
    <property type="project" value="InterPro"/>
</dbReference>
<evidence type="ECO:0000259" key="1">
    <source>
        <dbReference type="PROSITE" id="PS51186"/>
    </source>
</evidence>
<dbReference type="EMBL" id="JACJKY010000041">
    <property type="protein sequence ID" value="MBM6922007.1"/>
    <property type="molecule type" value="Genomic_DNA"/>
</dbReference>
<protein>
    <submittedName>
        <fullName evidence="2">GNAT family N-acetyltransferase</fullName>
    </submittedName>
</protein>
<dbReference type="Gene3D" id="3.40.630.30">
    <property type="match status" value="1"/>
</dbReference>
<accession>A0A938X7N1</accession>
<dbReference type="SUPFAM" id="SSF55729">
    <property type="entry name" value="Acyl-CoA N-acyltransferases (Nat)"/>
    <property type="match status" value="1"/>
</dbReference>
<proteinExistence type="predicted"/>
<reference evidence="2" key="2">
    <citation type="journal article" date="2021" name="Sci. Rep.">
        <title>The distribution of antibiotic resistance genes in chicken gut microbiota commensals.</title>
        <authorList>
            <person name="Juricova H."/>
            <person name="Matiasovicova J."/>
            <person name="Kubasova T."/>
            <person name="Cejkova D."/>
            <person name="Rychlik I."/>
        </authorList>
    </citation>
    <scope>NUCLEOTIDE SEQUENCE</scope>
    <source>
        <strain evidence="2">An559</strain>
    </source>
</reference>
<dbReference type="CDD" id="cd04301">
    <property type="entry name" value="NAT_SF"/>
    <property type="match status" value="1"/>
</dbReference>
<reference evidence="2" key="1">
    <citation type="submission" date="2020-08" db="EMBL/GenBank/DDBJ databases">
        <authorList>
            <person name="Cejkova D."/>
            <person name="Kubasova T."/>
            <person name="Jahodarova E."/>
            <person name="Rychlik I."/>
        </authorList>
    </citation>
    <scope>NUCLEOTIDE SEQUENCE</scope>
    <source>
        <strain evidence="2">An559</strain>
    </source>
</reference>
<dbReference type="PROSITE" id="PS51186">
    <property type="entry name" value="GNAT"/>
    <property type="match status" value="1"/>
</dbReference>
<gene>
    <name evidence="2" type="ORF">H6A12_12750</name>
</gene>
<feature type="domain" description="N-acetyltransferase" evidence="1">
    <location>
        <begin position="2"/>
        <end position="159"/>
    </location>
</feature>
<dbReference type="Proteomes" id="UP000774750">
    <property type="component" value="Unassembled WGS sequence"/>
</dbReference>
<evidence type="ECO:0000313" key="2">
    <source>
        <dbReference type="EMBL" id="MBM6922007.1"/>
    </source>
</evidence>
<dbReference type="InterPro" id="IPR000182">
    <property type="entry name" value="GNAT_dom"/>
</dbReference>
<keyword evidence="3" id="KW-1185">Reference proteome</keyword>
<dbReference type="InterPro" id="IPR016181">
    <property type="entry name" value="Acyl_CoA_acyltransferase"/>
</dbReference>
<name>A0A938X7N1_9FIRM</name>
<dbReference type="RefSeq" id="WP_204448397.1">
    <property type="nucleotide sequence ID" value="NZ_JACJKY010000041.1"/>
</dbReference>
<evidence type="ECO:0000313" key="3">
    <source>
        <dbReference type="Proteomes" id="UP000774750"/>
    </source>
</evidence>
<dbReference type="Pfam" id="PF00583">
    <property type="entry name" value="Acetyltransf_1"/>
    <property type="match status" value="1"/>
</dbReference>